<dbReference type="Gene3D" id="3.40.50.300">
    <property type="entry name" value="P-loop containing nucleotide triphosphate hydrolases"/>
    <property type="match status" value="1"/>
</dbReference>
<evidence type="ECO:0000259" key="2">
    <source>
        <dbReference type="Pfam" id="PF20703"/>
    </source>
</evidence>
<name>A0A0F9NNC0_9ZZZZ</name>
<dbReference type="SUPFAM" id="SSF52540">
    <property type="entry name" value="P-loop containing nucleoside triphosphate hydrolases"/>
    <property type="match status" value="1"/>
</dbReference>
<dbReference type="Pfam" id="PF20703">
    <property type="entry name" value="nSTAND1"/>
    <property type="match status" value="1"/>
</dbReference>
<dbReference type="InterPro" id="IPR027417">
    <property type="entry name" value="P-loop_NTPase"/>
</dbReference>
<gene>
    <name evidence="3" type="ORF">LCGC14_1005050</name>
</gene>
<proteinExistence type="predicted"/>
<feature type="domain" description="Novel STAND NTPase 1" evidence="2">
    <location>
        <begin position="261"/>
        <end position="481"/>
    </location>
</feature>
<evidence type="ECO:0000259" key="1">
    <source>
        <dbReference type="Pfam" id="PF04471"/>
    </source>
</evidence>
<dbReference type="InterPro" id="IPR049052">
    <property type="entry name" value="nSTAND1"/>
</dbReference>
<dbReference type="Pfam" id="PF04471">
    <property type="entry name" value="Mrr_cat"/>
    <property type="match status" value="1"/>
</dbReference>
<reference evidence="3" key="1">
    <citation type="journal article" date="2015" name="Nature">
        <title>Complex archaea that bridge the gap between prokaryotes and eukaryotes.</title>
        <authorList>
            <person name="Spang A."/>
            <person name="Saw J.H."/>
            <person name="Jorgensen S.L."/>
            <person name="Zaremba-Niedzwiedzka K."/>
            <person name="Martijn J."/>
            <person name="Lind A.E."/>
            <person name="van Eijk R."/>
            <person name="Schleper C."/>
            <person name="Guy L."/>
            <person name="Ettema T.J."/>
        </authorList>
    </citation>
    <scope>NUCLEOTIDE SEQUENCE</scope>
</reference>
<dbReference type="EMBL" id="LAZR01003909">
    <property type="protein sequence ID" value="KKN13572.1"/>
    <property type="molecule type" value="Genomic_DNA"/>
</dbReference>
<dbReference type="InterPro" id="IPR007560">
    <property type="entry name" value="Restrct_endonuc_IV_Mrr"/>
</dbReference>
<dbReference type="GO" id="GO:0003677">
    <property type="term" value="F:DNA binding"/>
    <property type="evidence" value="ECO:0007669"/>
    <property type="project" value="InterPro"/>
</dbReference>
<protein>
    <submittedName>
        <fullName evidence="3">Uncharacterized protein</fullName>
    </submittedName>
</protein>
<dbReference type="SUPFAM" id="SSF52980">
    <property type="entry name" value="Restriction endonuclease-like"/>
    <property type="match status" value="1"/>
</dbReference>
<dbReference type="GO" id="GO:0004519">
    <property type="term" value="F:endonuclease activity"/>
    <property type="evidence" value="ECO:0007669"/>
    <property type="project" value="InterPro"/>
</dbReference>
<dbReference type="AlphaFoldDB" id="A0A0F9NNC0"/>
<feature type="domain" description="Restriction endonuclease type IV Mrr" evidence="1">
    <location>
        <begin position="21"/>
        <end position="117"/>
    </location>
</feature>
<accession>A0A0F9NNC0</accession>
<sequence>MFKFFNSQKKKITNYEKGILFESFVKKILEISNYEIIEERPKYEIGELDLTAVSKLDSSHKIIIEAKAKEKKIVRDIINSFVGKLLLFWDKNQQVTGLLISISDLTADAKTTLKAHKKKRSIDAHIGFNIFKKLSSNQEFLSLKEIQTICKKVSNMILGDTFFGICDRGFFFIQLLIPLKNTIPKYFFIIRPNGEVIEDRDFYEIVNSRINELKSLSPHYILEDIEKTDQKSQKIGKYLTFEPSPGRGKGWFDYKLPAPPEYFIGRKTELRKFEKYFNDYIEKKTKISIVQILSRSGVGKTSFIIKLKSDYEKLGFFTAFTDAREISSTLDIIKITQYLFNELDDHLDGNLEIPLTIDESSNFFIKVNKHLKKITNFLVIFIDQFEIFILRSNGYSQYFDFFFEIANRLSNIYLVIARKSDTFISTEENIKFDFERLINSSYPINLPDFNKSEALEMISKLEEYFKKKVKKELVKEILEKSDGFPWLHKRLCNHVLNLYNKASSQDDIIKAGLSIGDLFKEELEQLDELERNFLKKIISFLPLSINELNEQFQNEINFKERIRKFKNLRLLRLTANTLDTYNDFFKEYVLNGTIPIRPKYILKRTPNTIEKWFKLIFDKKYDDIDLIVEHESIQKGSLYNNLKDMRNLNLLDLEKGKLVINPDLGNKFNIDNYKQFIKSQIIKNDLLNGKNGIIDISSRKSELELLDVTQILKNKFQYIECEEKTWKKYSQVLIQWIRYCGLNEDLNINIVGNILQNKREKKYFFPEISIHRLNEIISEFLNFIEIPKIFFLNKARRNDKALFDLQTINFLEKKNDKYYMTRLGKEYLQSSKIKKREIISNICYSWPNIRDYLEKIKNNDTIDAFEIFQALKYVEQWSKSTKEMFFRKLKSWLIYSRLVFKSNSRLIHKDKINSILNYIKSLD</sequence>
<dbReference type="GO" id="GO:0009307">
    <property type="term" value="P:DNA restriction-modification system"/>
    <property type="evidence" value="ECO:0007669"/>
    <property type="project" value="InterPro"/>
</dbReference>
<comment type="caution">
    <text evidence="3">The sequence shown here is derived from an EMBL/GenBank/DDBJ whole genome shotgun (WGS) entry which is preliminary data.</text>
</comment>
<evidence type="ECO:0000313" key="3">
    <source>
        <dbReference type="EMBL" id="KKN13572.1"/>
    </source>
</evidence>
<dbReference type="InterPro" id="IPR011335">
    <property type="entry name" value="Restrct_endonuc-II-like"/>
</dbReference>
<organism evidence="3">
    <name type="scientific">marine sediment metagenome</name>
    <dbReference type="NCBI Taxonomy" id="412755"/>
    <lineage>
        <taxon>unclassified sequences</taxon>
        <taxon>metagenomes</taxon>
        <taxon>ecological metagenomes</taxon>
    </lineage>
</organism>